<dbReference type="EMBL" id="MU839827">
    <property type="protein sequence ID" value="KAK1761578.1"/>
    <property type="molecule type" value="Genomic_DNA"/>
</dbReference>
<evidence type="ECO:0000313" key="1">
    <source>
        <dbReference type="EMBL" id="KAK1761578.1"/>
    </source>
</evidence>
<dbReference type="AlphaFoldDB" id="A0AAJ0FFP1"/>
<reference evidence="1" key="1">
    <citation type="submission" date="2023-06" db="EMBL/GenBank/DDBJ databases">
        <title>Genome-scale phylogeny and comparative genomics of the fungal order Sordariales.</title>
        <authorList>
            <consortium name="Lawrence Berkeley National Laboratory"/>
            <person name="Hensen N."/>
            <person name="Bonometti L."/>
            <person name="Westerberg I."/>
            <person name="Brannstrom I.O."/>
            <person name="Guillou S."/>
            <person name="Cros-Aarteil S."/>
            <person name="Calhoun S."/>
            <person name="Haridas S."/>
            <person name="Kuo A."/>
            <person name="Mondo S."/>
            <person name="Pangilinan J."/>
            <person name="Riley R."/>
            <person name="Labutti K."/>
            <person name="Andreopoulos B."/>
            <person name="Lipzen A."/>
            <person name="Chen C."/>
            <person name="Yanf M."/>
            <person name="Daum C."/>
            <person name="Ng V."/>
            <person name="Clum A."/>
            <person name="Steindorff A."/>
            <person name="Ohm R."/>
            <person name="Martin F."/>
            <person name="Silar P."/>
            <person name="Natvig D."/>
            <person name="Lalanne C."/>
            <person name="Gautier V."/>
            <person name="Ament-Velasquez S.L."/>
            <person name="Kruys A."/>
            <person name="Hutchinson M.I."/>
            <person name="Powell A.J."/>
            <person name="Barry K."/>
            <person name="Miller A.N."/>
            <person name="Grigoriev I.V."/>
            <person name="Debuchy R."/>
            <person name="Gladieux P."/>
            <person name="Thoren M.H."/>
            <person name="Johannesson H."/>
        </authorList>
    </citation>
    <scope>NUCLEOTIDE SEQUENCE</scope>
    <source>
        <strain evidence="1">PSN4</strain>
    </source>
</reference>
<sequence>MGQVILTREDMKSLSDPVLDVILKFVGDQVDQVTRANEPSIQTLVLVGRFGSSPYLKESLGVWCTERDIRLTTPWNGANVEFDPIFCDLS</sequence>
<proteinExistence type="predicted"/>
<name>A0AAJ0FFP1_9PEZI</name>
<dbReference type="Proteomes" id="UP001239445">
    <property type="component" value="Unassembled WGS sequence"/>
</dbReference>
<keyword evidence="2" id="KW-1185">Reference proteome</keyword>
<comment type="caution">
    <text evidence="1">The sequence shown here is derived from an EMBL/GenBank/DDBJ whole genome shotgun (WGS) entry which is preliminary data.</text>
</comment>
<gene>
    <name evidence="1" type="ORF">QBC47DRAFT_397543</name>
</gene>
<evidence type="ECO:0000313" key="2">
    <source>
        <dbReference type="Proteomes" id="UP001239445"/>
    </source>
</evidence>
<accession>A0AAJ0FFP1</accession>
<protein>
    <submittedName>
        <fullName evidence="1">Uncharacterized protein</fullName>
    </submittedName>
</protein>
<organism evidence="1 2">
    <name type="scientific">Echria macrotheca</name>
    <dbReference type="NCBI Taxonomy" id="438768"/>
    <lineage>
        <taxon>Eukaryota</taxon>
        <taxon>Fungi</taxon>
        <taxon>Dikarya</taxon>
        <taxon>Ascomycota</taxon>
        <taxon>Pezizomycotina</taxon>
        <taxon>Sordariomycetes</taxon>
        <taxon>Sordariomycetidae</taxon>
        <taxon>Sordariales</taxon>
        <taxon>Schizotheciaceae</taxon>
        <taxon>Echria</taxon>
    </lineage>
</organism>